<organism evidence="2 3">
    <name type="scientific">Streptomyces rameus</name>
    <dbReference type="NCBI Taxonomy" id="68261"/>
    <lineage>
        <taxon>Bacteria</taxon>
        <taxon>Bacillati</taxon>
        <taxon>Actinomycetota</taxon>
        <taxon>Actinomycetes</taxon>
        <taxon>Kitasatosporales</taxon>
        <taxon>Streptomycetaceae</taxon>
        <taxon>Streptomyces</taxon>
    </lineage>
</organism>
<evidence type="ECO:0000256" key="1">
    <source>
        <dbReference type="SAM" id="MobiDB-lite"/>
    </source>
</evidence>
<dbReference type="EMBL" id="BAAAVM010000001">
    <property type="protein sequence ID" value="GAA3116996.1"/>
    <property type="molecule type" value="Genomic_DNA"/>
</dbReference>
<evidence type="ECO:0000313" key="3">
    <source>
        <dbReference type="Proteomes" id="UP001500893"/>
    </source>
</evidence>
<sequence>MAVQSYSQAGTGEPPERVTGPRPCPAGGRGAERAEDHDHAPAQVHIEGLAPVLPSGRFTACPPAQLVLLATQPPGTITSRPLRETSTEVGRSEPKAEGFIGRWE</sequence>
<feature type="region of interest" description="Disordered" evidence="1">
    <location>
        <begin position="71"/>
        <end position="104"/>
    </location>
</feature>
<dbReference type="Proteomes" id="UP001500893">
    <property type="component" value="Unassembled WGS sequence"/>
</dbReference>
<name>A0ABP6MJY4_9ACTN</name>
<accession>A0ABP6MJY4</accession>
<reference evidence="3" key="1">
    <citation type="journal article" date="2019" name="Int. J. Syst. Evol. Microbiol.">
        <title>The Global Catalogue of Microorganisms (GCM) 10K type strain sequencing project: providing services to taxonomists for standard genome sequencing and annotation.</title>
        <authorList>
            <consortium name="The Broad Institute Genomics Platform"/>
            <consortium name="The Broad Institute Genome Sequencing Center for Infectious Disease"/>
            <person name="Wu L."/>
            <person name="Ma J."/>
        </authorList>
    </citation>
    <scope>NUCLEOTIDE SEQUENCE [LARGE SCALE GENOMIC DNA]</scope>
    <source>
        <strain evidence="3">JCM 11574</strain>
    </source>
</reference>
<feature type="compositionally biased region" description="Polar residues" evidence="1">
    <location>
        <begin position="1"/>
        <end position="10"/>
    </location>
</feature>
<feature type="region of interest" description="Disordered" evidence="1">
    <location>
        <begin position="1"/>
        <end position="40"/>
    </location>
</feature>
<feature type="compositionally biased region" description="Basic and acidic residues" evidence="1">
    <location>
        <begin position="81"/>
        <end position="96"/>
    </location>
</feature>
<feature type="compositionally biased region" description="Basic and acidic residues" evidence="1">
    <location>
        <begin position="30"/>
        <end position="40"/>
    </location>
</feature>
<evidence type="ECO:0000313" key="2">
    <source>
        <dbReference type="EMBL" id="GAA3116996.1"/>
    </source>
</evidence>
<keyword evidence="3" id="KW-1185">Reference proteome</keyword>
<gene>
    <name evidence="2" type="ORF">GCM10010521_00910</name>
</gene>
<proteinExistence type="predicted"/>
<comment type="caution">
    <text evidence="2">The sequence shown here is derived from an EMBL/GenBank/DDBJ whole genome shotgun (WGS) entry which is preliminary data.</text>
</comment>
<protein>
    <submittedName>
        <fullName evidence="2">Uncharacterized protein</fullName>
    </submittedName>
</protein>